<name>A0ABT0IQE8_9HYPH</name>
<evidence type="ECO:0000313" key="2">
    <source>
        <dbReference type="Proteomes" id="UP001202827"/>
    </source>
</evidence>
<evidence type="ECO:0000313" key="1">
    <source>
        <dbReference type="EMBL" id="MCK8780079.1"/>
    </source>
</evidence>
<proteinExistence type="predicted"/>
<comment type="caution">
    <text evidence="1">The sequence shown here is derived from an EMBL/GenBank/DDBJ whole genome shotgun (WGS) entry which is preliminary data.</text>
</comment>
<protein>
    <submittedName>
        <fullName evidence="1">Uncharacterized protein</fullName>
    </submittedName>
</protein>
<dbReference type="EMBL" id="JALPRY010000010">
    <property type="protein sequence ID" value="MCK8780079.1"/>
    <property type="molecule type" value="Genomic_DNA"/>
</dbReference>
<keyword evidence="2" id="KW-1185">Reference proteome</keyword>
<dbReference type="RefSeq" id="WP_248682773.1">
    <property type="nucleotide sequence ID" value="NZ_JALPRY010000010.1"/>
</dbReference>
<organism evidence="1 2">
    <name type="scientific">Neorhizobium turbinariae</name>
    <dbReference type="NCBI Taxonomy" id="2937795"/>
    <lineage>
        <taxon>Bacteria</taxon>
        <taxon>Pseudomonadati</taxon>
        <taxon>Pseudomonadota</taxon>
        <taxon>Alphaproteobacteria</taxon>
        <taxon>Hyphomicrobiales</taxon>
        <taxon>Rhizobiaceae</taxon>
        <taxon>Rhizobium/Agrobacterium group</taxon>
        <taxon>Neorhizobium</taxon>
    </lineage>
</organism>
<sequence length="92" mass="10195">MLSPDLHEVLTILYNAGASRVPAEELDWNKEMTPALNHALTMQYVVRRDTRHGRLFSLTEAGYTAIGQEAPAHLSISRAFRSIFRIGGGSPD</sequence>
<dbReference type="Proteomes" id="UP001202827">
    <property type="component" value="Unassembled WGS sequence"/>
</dbReference>
<reference evidence="1 2" key="1">
    <citation type="submission" date="2022-04" db="EMBL/GenBank/DDBJ databases">
        <title>Rhizobium coralii sp. nov., isolated from coral Turbinaria peltata.</title>
        <authorList>
            <person name="Sun H."/>
        </authorList>
    </citation>
    <scope>NUCLEOTIDE SEQUENCE [LARGE SCALE GENOMIC DNA]</scope>
    <source>
        <strain evidence="1 2">NTR19</strain>
    </source>
</reference>
<gene>
    <name evidence="1" type="ORF">M0654_08795</name>
</gene>
<accession>A0ABT0IQE8</accession>